<evidence type="ECO:0000256" key="5">
    <source>
        <dbReference type="ARBA" id="ARBA00022989"/>
    </source>
</evidence>
<organism evidence="9 10">
    <name type="scientific">Schaedlerella arabinosiphila</name>
    <dbReference type="NCBI Taxonomy" id="2044587"/>
    <lineage>
        <taxon>Bacteria</taxon>
        <taxon>Bacillati</taxon>
        <taxon>Bacillota</taxon>
        <taxon>Clostridia</taxon>
        <taxon>Lachnospirales</taxon>
        <taxon>Lachnospiraceae</taxon>
        <taxon>Schaedlerella</taxon>
    </lineage>
</organism>
<dbReference type="InterPro" id="IPR000515">
    <property type="entry name" value="MetI-like"/>
</dbReference>
<dbReference type="InterPro" id="IPR050809">
    <property type="entry name" value="UgpAE/MalFG_permease"/>
</dbReference>
<sequence>MKTKSEKRNHRMALAFALPAAIFSMLLIIYPLFTTVKLSFQNVKFIGSLTDDPGLTLENYTKLCSNTDFWNALGRSVLFTFLALSLSFLIGLGLALLLNKKFRFQKCVRTLILLAWPIPGVIVGLLFTWLFDANYGIINMILKSMHLIDRNVKWITMGNTAKITVITATIWKSYPFFTLTLLAGLKGISSDYYEAASIDGANGWQRFVNITLPALKSVIVTSLLLNGLWIFRNYDLVYTITGGGPNQATETLPLLLYNQAFKYYNMGYASAVGMVSLLVCSVFVILAMPSLKKQFY</sequence>
<dbReference type="SUPFAM" id="SSF161098">
    <property type="entry name" value="MetI-like"/>
    <property type="match status" value="1"/>
</dbReference>
<feature type="transmembrane region" description="Helical" evidence="7">
    <location>
        <begin position="110"/>
        <end position="131"/>
    </location>
</feature>
<evidence type="ECO:0000313" key="9">
    <source>
        <dbReference type="EMBL" id="RRK34879.1"/>
    </source>
</evidence>
<feature type="transmembrane region" description="Helical" evidence="7">
    <location>
        <begin position="77"/>
        <end position="98"/>
    </location>
</feature>
<evidence type="ECO:0000256" key="1">
    <source>
        <dbReference type="ARBA" id="ARBA00004651"/>
    </source>
</evidence>
<dbReference type="CDD" id="cd06261">
    <property type="entry name" value="TM_PBP2"/>
    <property type="match status" value="1"/>
</dbReference>
<feature type="transmembrane region" description="Helical" evidence="7">
    <location>
        <begin position="266"/>
        <end position="288"/>
    </location>
</feature>
<keyword evidence="2 7" id="KW-0813">Transport</keyword>
<evidence type="ECO:0000313" key="10">
    <source>
        <dbReference type="Proteomes" id="UP000274920"/>
    </source>
</evidence>
<evidence type="ECO:0000256" key="4">
    <source>
        <dbReference type="ARBA" id="ARBA00022692"/>
    </source>
</evidence>
<comment type="similarity">
    <text evidence="7">Belongs to the binding-protein-dependent transport system permease family.</text>
</comment>
<feature type="transmembrane region" description="Helical" evidence="7">
    <location>
        <begin position="12"/>
        <end position="33"/>
    </location>
</feature>
<keyword evidence="6 7" id="KW-0472">Membrane</keyword>
<dbReference type="GO" id="GO:0005886">
    <property type="term" value="C:plasma membrane"/>
    <property type="evidence" value="ECO:0007669"/>
    <property type="project" value="UniProtKB-SubCell"/>
</dbReference>
<dbReference type="RefSeq" id="WP_125130104.1">
    <property type="nucleotide sequence ID" value="NZ_RHJS01000002.1"/>
</dbReference>
<gene>
    <name evidence="9" type="ORF">EBB54_28740</name>
</gene>
<dbReference type="InterPro" id="IPR035906">
    <property type="entry name" value="MetI-like_sf"/>
</dbReference>
<dbReference type="Pfam" id="PF00528">
    <property type="entry name" value="BPD_transp_1"/>
    <property type="match status" value="1"/>
</dbReference>
<keyword evidence="10" id="KW-1185">Reference proteome</keyword>
<dbReference type="Gene3D" id="1.10.3720.10">
    <property type="entry name" value="MetI-like"/>
    <property type="match status" value="1"/>
</dbReference>
<feature type="domain" description="ABC transmembrane type-1" evidence="8">
    <location>
        <begin position="73"/>
        <end position="287"/>
    </location>
</feature>
<dbReference type="GO" id="GO:0055085">
    <property type="term" value="P:transmembrane transport"/>
    <property type="evidence" value="ECO:0007669"/>
    <property type="project" value="InterPro"/>
</dbReference>
<dbReference type="AlphaFoldDB" id="A0A3R8M2Z4"/>
<keyword evidence="5 7" id="KW-1133">Transmembrane helix</keyword>
<keyword evidence="3" id="KW-1003">Cell membrane</keyword>
<reference evidence="9" key="1">
    <citation type="submission" date="2018-10" db="EMBL/GenBank/DDBJ databases">
        <title>Schaedlerella arabinophila gen. nov. sp. nov., isolated from the mouse intestinal tract and comparative analysis with the genome of the closely related altered Schaedler flora strain ASF502.</title>
        <authorList>
            <person name="Miyake S."/>
            <person name="Soh M."/>
            <person name="Seedorf H."/>
        </authorList>
    </citation>
    <scope>NUCLEOTIDE SEQUENCE [LARGE SCALE GENOMIC DNA]</scope>
    <source>
        <strain evidence="9">DSM 106076</strain>
    </source>
</reference>
<evidence type="ECO:0000256" key="6">
    <source>
        <dbReference type="ARBA" id="ARBA00023136"/>
    </source>
</evidence>
<evidence type="ECO:0000259" key="8">
    <source>
        <dbReference type="PROSITE" id="PS50928"/>
    </source>
</evidence>
<proteinExistence type="inferred from homology"/>
<dbReference type="PROSITE" id="PS50928">
    <property type="entry name" value="ABC_TM1"/>
    <property type="match status" value="1"/>
</dbReference>
<comment type="subcellular location">
    <subcellularLocation>
        <location evidence="1 7">Cell membrane</location>
        <topology evidence="1 7">Multi-pass membrane protein</topology>
    </subcellularLocation>
</comment>
<comment type="caution">
    <text evidence="9">The sequence shown here is derived from an EMBL/GenBank/DDBJ whole genome shotgun (WGS) entry which is preliminary data.</text>
</comment>
<evidence type="ECO:0000256" key="2">
    <source>
        <dbReference type="ARBA" id="ARBA00022448"/>
    </source>
</evidence>
<evidence type="ECO:0000256" key="7">
    <source>
        <dbReference type="RuleBase" id="RU363032"/>
    </source>
</evidence>
<dbReference type="Proteomes" id="UP000274920">
    <property type="component" value="Unassembled WGS sequence"/>
</dbReference>
<accession>A0A3R8M2Z4</accession>
<evidence type="ECO:0000256" key="3">
    <source>
        <dbReference type="ARBA" id="ARBA00022475"/>
    </source>
</evidence>
<dbReference type="PANTHER" id="PTHR43227">
    <property type="entry name" value="BLL4140 PROTEIN"/>
    <property type="match status" value="1"/>
</dbReference>
<name>A0A3R8M2Z4_9FIRM</name>
<dbReference type="PANTHER" id="PTHR43227:SF11">
    <property type="entry name" value="BLL4140 PROTEIN"/>
    <property type="match status" value="1"/>
</dbReference>
<protein>
    <submittedName>
        <fullName evidence="9">Sugar ABC transporter permease</fullName>
    </submittedName>
</protein>
<dbReference type="EMBL" id="RHJS01000002">
    <property type="protein sequence ID" value="RRK34879.1"/>
    <property type="molecule type" value="Genomic_DNA"/>
</dbReference>
<keyword evidence="4 7" id="KW-0812">Transmembrane</keyword>